<dbReference type="EMBL" id="CAJVPT010045494">
    <property type="protein sequence ID" value="CAG8736349.1"/>
    <property type="molecule type" value="Genomic_DNA"/>
</dbReference>
<proteinExistence type="predicted"/>
<gene>
    <name evidence="1" type="ORF">ACOLOM_LOCUS11927</name>
</gene>
<sequence>TIDDFVGANSRNVLNGTVGDGGPSTGPWGREPQVYGQPDTGLISPREAKSANGEHFEKPEPYLRVRITALDRNRRDILIRFDAQAKFQRFYEQIVFSNPQTIIPALPLAQTSAPSDEEVCEDPILLSDEEVRSFIESDFGVSSFRYVILGRRPPDEDEQLLQARFELTKLETQYIEAAKSVDKLSQTRKGNVLPRGLIDVATAEVHPPLAAATRKMGRSWHTYADLDAAQEISDRVILGDSLGVKETLLQRSLVLEEYQDAVKSTIAKRRNIERLKASSNIRPERVDDALEELEEANK</sequence>
<dbReference type="Proteomes" id="UP000789525">
    <property type="component" value="Unassembled WGS sequence"/>
</dbReference>
<reference evidence="1" key="1">
    <citation type="submission" date="2021-06" db="EMBL/GenBank/DDBJ databases">
        <authorList>
            <person name="Kallberg Y."/>
            <person name="Tangrot J."/>
            <person name="Rosling A."/>
        </authorList>
    </citation>
    <scope>NUCLEOTIDE SEQUENCE</scope>
    <source>
        <strain evidence="1">CL356</strain>
    </source>
</reference>
<comment type="caution">
    <text evidence="1">The sequence shown here is derived from an EMBL/GenBank/DDBJ whole genome shotgun (WGS) entry which is preliminary data.</text>
</comment>
<organism evidence="1 2">
    <name type="scientific">Acaulospora colombiana</name>
    <dbReference type="NCBI Taxonomy" id="27376"/>
    <lineage>
        <taxon>Eukaryota</taxon>
        <taxon>Fungi</taxon>
        <taxon>Fungi incertae sedis</taxon>
        <taxon>Mucoromycota</taxon>
        <taxon>Glomeromycotina</taxon>
        <taxon>Glomeromycetes</taxon>
        <taxon>Diversisporales</taxon>
        <taxon>Acaulosporaceae</taxon>
        <taxon>Acaulospora</taxon>
    </lineage>
</organism>
<keyword evidence="2" id="KW-1185">Reference proteome</keyword>
<name>A0ACA9Q3Q8_9GLOM</name>
<accession>A0ACA9Q3Q8</accession>
<feature type="non-terminal residue" evidence="1">
    <location>
        <position position="298"/>
    </location>
</feature>
<protein>
    <submittedName>
        <fullName evidence="1">2304_t:CDS:1</fullName>
    </submittedName>
</protein>
<evidence type="ECO:0000313" key="1">
    <source>
        <dbReference type="EMBL" id="CAG8736349.1"/>
    </source>
</evidence>
<evidence type="ECO:0000313" key="2">
    <source>
        <dbReference type="Proteomes" id="UP000789525"/>
    </source>
</evidence>
<feature type="non-terminal residue" evidence="1">
    <location>
        <position position="1"/>
    </location>
</feature>